<evidence type="ECO:0000313" key="1">
    <source>
        <dbReference type="EMBL" id="MCG5073036.1"/>
    </source>
</evidence>
<protein>
    <submittedName>
        <fullName evidence="1">Uncharacterized protein</fullName>
    </submittedName>
</protein>
<dbReference type="Pfam" id="PF22759">
    <property type="entry name" value="E217_GP41"/>
    <property type="match status" value="1"/>
</dbReference>
<reference evidence="1" key="1">
    <citation type="submission" date="2022-01" db="EMBL/GenBank/DDBJ databases">
        <title>Genome sequence and assembly of Parabukholderia sp. RG36.</title>
        <authorList>
            <person name="Chhetri G."/>
        </authorList>
    </citation>
    <scope>NUCLEOTIDE SEQUENCE</scope>
    <source>
        <strain evidence="1">RG36</strain>
    </source>
</reference>
<gene>
    <name evidence="1" type="ORF">L5014_06590</name>
</gene>
<keyword evidence="2" id="KW-1185">Reference proteome</keyword>
<dbReference type="Proteomes" id="UP001139308">
    <property type="component" value="Unassembled WGS sequence"/>
</dbReference>
<dbReference type="InterPro" id="IPR054496">
    <property type="entry name" value="E217_GP41"/>
</dbReference>
<name>A0A9X1RI74_9BURK</name>
<accession>A0A9X1RI74</accession>
<organism evidence="1 2">
    <name type="scientific">Paraburkholderia tagetis</name>
    <dbReference type="NCBI Taxonomy" id="2913261"/>
    <lineage>
        <taxon>Bacteria</taxon>
        <taxon>Pseudomonadati</taxon>
        <taxon>Pseudomonadota</taxon>
        <taxon>Betaproteobacteria</taxon>
        <taxon>Burkholderiales</taxon>
        <taxon>Burkholderiaceae</taxon>
        <taxon>Paraburkholderia</taxon>
    </lineage>
</organism>
<proteinExistence type="predicted"/>
<dbReference type="AlphaFoldDB" id="A0A9X1RI74"/>
<comment type="caution">
    <text evidence="1">The sequence shown here is derived from an EMBL/GenBank/DDBJ whole genome shotgun (WGS) entry which is preliminary data.</text>
</comment>
<dbReference type="EMBL" id="JAKLJA010000003">
    <property type="protein sequence ID" value="MCG5073036.1"/>
    <property type="molecule type" value="Genomic_DNA"/>
</dbReference>
<dbReference type="RefSeq" id="WP_238462770.1">
    <property type="nucleotide sequence ID" value="NZ_JAKLJA010000003.1"/>
</dbReference>
<sequence length="296" mass="31865">MAFAERILNVRYDLAQSAFPDGSHTLSLQGHRVQAQIATLSAGSLASYVLALRVYGMRMSDMDALSQWNTLGALIGENEITLSASSPGTSFNALRTVFSGTIYAAVVEIEDNGESALVVFAQGGLYERLAPNAPNTYPGAQDVASIISGLAKQAGFTFQNHGVTAKIANQYLWGSVLDQIERVAEAAQVVMLIDNARTVHIWPNSLVPDFAQIDLSANNGLIGYPKFVEQGIQVRAEFRPDFLYGQVVNLKSVIPRASGSWQVGAITHELSTMTPGGPWFSTMTLVSQGLNLARKN</sequence>
<evidence type="ECO:0000313" key="2">
    <source>
        <dbReference type="Proteomes" id="UP001139308"/>
    </source>
</evidence>